<keyword evidence="7" id="KW-1185">Reference proteome</keyword>
<evidence type="ECO:0000259" key="5">
    <source>
        <dbReference type="SMART" id="SM00895"/>
    </source>
</evidence>
<dbReference type="Gene3D" id="1.10.10.10">
    <property type="entry name" value="Winged helix-like DNA-binding domain superfamily/Winged helix DNA-binding domain"/>
    <property type="match status" value="1"/>
</dbReference>
<dbReference type="SMART" id="SM00345">
    <property type="entry name" value="HTH_GNTR"/>
    <property type="match status" value="1"/>
</dbReference>
<evidence type="ECO:0000256" key="2">
    <source>
        <dbReference type="ARBA" id="ARBA00023125"/>
    </source>
</evidence>
<keyword evidence="3" id="KW-0804">Transcription</keyword>
<dbReference type="Pfam" id="PF00392">
    <property type="entry name" value="GntR"/>
    <property type="match status" value="1"/>
</dbReference>
<evidence type="ECO:0000256" key="1">
    <source>
        <dbReference type="ARBA" id="ARBA00023015"/>
    </source>
</evidence>
<dbReference type="RefSeq" id="WP_184017851.1">
    <property type="nucleotide sequence ID" value="NZ_JACIJC010000003.1"/>
</dbReference>
<sequence>MAKSKHPDEPDTQRLVSATAERLRELILSEAPDERIGALPDLARSLGVGTATVQQAARVLEHEGLLHVRRGPGGGYFGRRPDAAALERSMAAYLRGRHSDHYEALEMMTLLDCEIMPAAASCRNDTLFEELAVLEMRIDQCVTSEDSVALEDDLHAILFKMVDRPLMELLAGVAMRFYRSAPIPRIFEGEEGLHAWRRWRHHIIGAIIDKDPDRARFEAERHRRELLRRVAR</sequence>
<dbReference type="SMART" id="SM00895">
    <property type="entry name" value="FCD"/>
    <property type="match status" value="1"/>
</dbReference>
<dbReference type="InterPro" id="IPR036388">
    <property type="entry name" value="WH-like_DNA-bd_sf"/>
</dbReference>
<dbReference type="PANTHER" id="PTHR43537">
    <property type="entry name" value="TRANSCRIPTIONAL REGULATOR, GNTR FAMILY"/>
    <property type="match status" value="1"/>
</dbReference>
<dbReference type="InterPro" id="IPR036390">
    <property type="entry name" value="WH_DNA-bd_sf"/>
</dbReference>
<dbReference type="SUPFAM" id="SSF46785">
    <property type="entry name" value="Winged helix' DNA-binding domain"/>
    <property type="match status" value="1"/>
</dbReference>
<keyword evidence="1" id="KW-0805">Transcription regulation</keyword>
<dbReference type="InterPro" id="IPR008920">
    <property type="entry name" value="TF_FadR/GntR_C"/>
</dbReference>
<protein>
    <submittedName>
        <fullName evidence="6">DNA-binding FadR family transcriptional regulator</fullName>
    </submittedName>
</protein>
<proteinExistence type="predicted"/>
<evidence type="ECO:0000313" key="7">
    <source>
        <dbReference type="Proteomes" id="UP000549617"/>
    </source>
</evidence>
<dbReference type="SUPFAM" id="SSF48008">
    <property type="entry name" value="GntR ligand-binding domain-like"/>
    <property type="match status" value="1"/>
</dbReference>
<gene>
    <name evidence="6" type="ORF">FHS49_001958</name>
</gene>
<dbReference type="AlphaFoldDB" id="A0A7W9AHT2"/>
<evidence type="ECO:0000259" key="4">
    <source>
        <dbReference type="SMART" id="SM00345"/>
    </source>
</evidence>
<reference evidence="6 7" key="1">
    <citation type="submission" date="2020-08" db="EMBL/GenBank/DDBJ databases">
        <title>Genomic Encyclopedia of Type Strains, Phase IV (KMG-IV): sequencing the most valuable type-strain genomes for metagenomic binning, comparative biology and taxonomic classification.</title>
        <authorList>
            <person name="Goeker M."/>
        </authorList>
    </citation>
    <scope>NUCLEOTIDE SEQUENCE [LARGE SCALE GENOMIC DNA]</scope>
    <source>
        <strain evidence="6 7">DSM 25079</strain>
    </source>
</reference>
<dbReference type="GO" id="GO:0003677">
    <property type="term" value="F:DNA binding"/>
    <property type="evidence" value="ECO:0007669"/>
    <property type="project" value="UniProtKB-KW"/>
</dbReference>
<accession>A0A7W9AHT2</accession>
<comment type="caution">
    <text evidence="6">The sequence shown here is derived from an EMBL/GenBank/DDBJ whole genome shotgun (WGS) entry which is preliminary data.</text>
</comment>
<dbReference type="InterPro" id="IPR000524">
    <property type="entry name" value="Tscrpt_reg_HTH_GntR"/>
</dbReference>
<evidence type="ECO:0000256" key="3">
    <source>
        <dbReference type="ARBA" id="ARBA00023163"/>
    </source>
</evidence>
<keyword evidence="2 6" id="KW-0238">DNA-binding</keyword>
<dbReference type="InterPro" id="IPR011711">
    <property type="entry name" value="GntR_C"/>
</dbReference>
<evidence type="ECO:0000313" key="6">
    <source>
        <dbReference type="EMBL" id="MBB5685942.1"/>
    </source>
</evidence>
<dbReference type="EMBL" id="JACIJC010000003">
    <property type="protein sequence ID" value="MBB5685942.1"/>
    <property type="molecule type" value="Genomic_DNA"/>
</dbReference>
<feature type="domain" description="GntR C-terminal" evidence="5">
    <location>
        <begin position="103"/>
        <end position="225"/>
    </location>
</feature>
<name>A0A7W9AHT2_9SPHN</name>
<organism evidence="6 7">
    <name type="scientific">Sphingobium boeckii</name>
    <dbReference type="NCBI Taxonomy" id="1082345"/>
    <lineage>
        <taxon>Bacteria</taxon>
        <taxon>Pseudomonadati</taxon>
        <taxon>Pseudomonadota</taxon>
        <taxon>Alphaproteobacteria</taxon>
        <taxon>Sphingomonadales</taxon>
        <taxon>Sphingomonadaceae</taxon>
        <taxon>Sphingobium</taxon>
    </lineage>
</organism>
<dbReference type="Pfam" id="PF07729">
    <property type="entry name" value="FCD"/>
    <property type="match status" value="1"/>
</dbReference>
<dbReference type="Proteomes" id="UP000549617">
    <property type="component" value="Unassembled WGS sequence"/>
</dbReference>
<dbReference type="PANTHER" id="PTHR43537:SF45">
    <property type="entry name" value="GNTR FAMILY REGULATORY PROTEIN"/>
    <property type="match status" value="1"/>
</dbReference>
<feature type="domain" description="HTH gntR-type" evidence="4">
    <location>
        <begin position="19"/>
        <end position="77"/>
    </location>
</feature>
<dbReference type="Gene3D" id="1.20.120.530">
    <property type="entry name" value="GntR ligand-binding domain-like"/>
    <property type="match status" value="1"/>
</dbReference>
<dbReference type="GO" id="GO:0003700">
    <property type="term" value="F:DNA-binding transcription factor activity"/>
    <property type="evidence" value="ECO:0007669"/>
    <property type="project" value="InterPro"/>
</dbReference>